<proteinExistence type="predicted"/>
<protein>
    <submittedName>
        <fullName evidence="1">Uncharacterized protein</fullName>
    </submittedName>
</protein>
<dbReference type="GO" id="GO:0005737">
    <property type="term" value="C:cytoplasm"/>
    <property type="evidence" value="ECO:0007669"/>
    <property type="project" value="TreeGrafter"/>
</dbReference>
<evidence type="ECO:0000313" key="2">
    <source>
        <dbReference type="Proteomes" id="UP001177744"/>
    </source>
</evidence>
<dbReference type="PANTHER" id="PTHR12170:SF2">
    <property type="entry name" value="E3 UBIQUITIN-PROTEIN TRANSFERASE MAEA"/>
    <property type="match status" value="1"/>
</dbReference>
<dbReference type="InterPro" id="IPR045098">
    <property type="entry name" value="Fyv10_fam"/>
</dbReference>
<dbReference type="AlphaFoldDB" id="A0AA40LSF5"/>
<keyword evidence="2" id="KW-1185">Reference proteome</keyword>
<dbReference type="GO" id="GO:0004842">
    <property type="term" value="F:ubiquitin-protein transferase activity"/>
    <property type="evidence" value="ECO:0007669"/>
    <property type="project" value="InterPro"/>
</dbReference>
<reference evidence="1" key="1">
    <citation type="submission" date="2023-06" db="EMBL/GenBank/DDBJ databases">
        <title>Reference genome for the Northern bat (Eptesicus nilssonii), a most northern bat species.</title>
        <authorList>
            <person name="Laine V.N."/>
            <person name="Pulliainen A.T."/>
            <person name="Lilley T.M."/>
        </authorList>
    </citation>
    <scope>NUCLEOTIDE SEQUENCE</scope>
    <source>
        <strain evidence="1">BLF_Eptnil</strain>
        <tissue evidence="1">Kidney</tissue>
    </source>
</reference>
<sequence length="220" mass="24862">MVVAELEKTQRAALPWTPWSAFWMAWWRSSASSRERQWSPSRLKMRAPNYASAGSSTSRSTAVTSWQATSCGSEAHGPHGDGAPAGCGYYNMVVKLAWQSGIQDLVNIEMFLTAKEMEDPWRDARRPPAWPGAMTKSQLHKMKSCQEFSLRIQGFIELIREQETGRHETCVETLQSGRGEPAWMSLAGHGHAGLPSRHAHPPHYKDLLDPAWWRMLIQQF</sequence>
<dbReference type="EMBL" id="JAULJE010000003">
    <property type="protein sequence ID" value="KAK1344431.1"/>
    <property type="molecule type" value="Genomic_DNA"/>
</dbReference>
<dbReference type="Proteomes" id="UP001177744">
    <property type="component" value="Unassembled WGS sequence"/>
</dbReference>
<comment type="caution">
    <text evidence="1">The sequence shown here is derived from an EMBL/GenBank/DDBJ whole genome shotgun (WGS) entry which is preliminary data.</text>
</comment>
<accession>A0AA40LSF5</accession>
<name>A0AA40LSF5_CNENI</name>
<dbReference type="GO" id="GO:0005634">
    <property type="term" value="C:nucleus"/>
    <property type="evidence" value="ECO:0007669"/>
    <property type="project" value="TreeGrafter"/>
</dbReference>
<evidence type="ECO:0000313" key="1">
    <source>
        <dbReference type="EMBL" id="KAK1344431.1"/>
    </source>
</evidence>
<organism evidence="1 2">
    <name type="scientific">Cnephaeus nilssonii</name>
    <name type="common">Northern bat</name>
    <name type="synonym">Eptesicus nilssonii</name>
    <dbReference type="NCBI Taxonomy" id="3371016"/>
    <lineage>
        <taxon>Eukaryota</taxon>
        <taxon>Metazoa</taxon>
        <taxon>Chordata</taxon>
        <taxon>Craniata</taxon>
        <taxon>Vertebrata</taxon>
        <taxon>Euteleostomi</taxon>
        <taxon>Mammalia</taxon>
        <taxon>Eutheria</taxon>
        <taxon>Laurasiatheria</taxon>
        <taxon>Chiroptera</taxon>
        <taxon>Yangochiroptera</taxon>
        <taxon>Vespertilionidae</taxon>
        <taxon>Cnephaeus</taxon>
    </lineage>
</organism>
<dbReference type="PANTHER" id="PTHR12170">
    <property type="entry name" value="MACROPHAGE ERYTHROBLAST ATTACHER-RELATED"/>
    <property type="match status" value="1"/>
</dbReference>
<gene>
    <name evidence="1" type="ORF">QTO34_013125</name>
</gene>
<dbReference type="GO" id="GO:0034657">
    <property type="term" value="C:GID complex"/>
    <property type="evidence" value="ECO:0007669"/>
    <property type="project" value="TreeGrafter"/>
</dbReference>
<dbReference type="GO" id="GO:0043161">
    <property type="term" value="P:proteasome-mediated ubiquitin-dependent protein catabolic process"/>
    <property type="evidence" value="ECO:0007669"/>
    <property type="project" value="InterPro"/>
</dbReference>